<dbReference type="InterPro" id="IPR051959">
    <property type="entry name" value="PAK1-Kinase_Regulator"/>
</dbReference>
<name>A0A422PD74_9TRYP</name>
<dbReference type="SMART" id="SM00320">
    <property type="entry name" value="WD40"/>
    <property type="match status" value="3"/>
</dbReference>
<dbReference type="InterPro" id="IPR015943">
    <property type="entry name" value="WD40/YVTN_repeat-like_dom_sf"/>
</dbReference>
<dbReference type="AlphaFoldDB" id="A0A422PD74"/>
<dbReference type="PANTHER" id="PTHR44675">
    <property type="entry name" value="PAK1 INTERACTING PROTEIN 1"/>
    <property type="match status" value="1"/>
</dbReference>
<comment type="caution">
    <text evidence="2">The sequence shown here is derived from an EMBL/GenBank/DDBJ whole genome shotgun (WGS) entry which is preliminary data.</text>
</comment>
<evidence type="ECO:0000256" key="1">
    <source>
        <dbReference type="SAM" id="MobiDB-lite"/>
    </source>
</evidence>
<dbReference type="Pfam" id="PF00400">
    <property type="entry name" value="WD40"/>
    <property type="match status" value="1"/>
</dbReference>
<dbReference type="InterPro" id="IPR036322">
    <property type="entry name" value="WD40_repeat_dom_sf"/>
</dbReference>
<sequence>MNPARRAQARRPPPTREAPATATATAGVCRGALLVIGTYHSVMAGLVYRRGKFGMLFSVKHHEGCVSSVAVGDKYMASAGTDERVFLFTNKHQRSLSATERQRLRAAGESAGVRLADLGHVSPPSEVRCLLFIADSQHLLCGCADGQLVMYRTRDWTVGRSLPLHEKSVTGIAAHPGSDGALAVTIGADRHVAVVDLAKGRLLSKWRYNTALAEAPSARPRGAAGEADGSEGQPCAKRAKLERRDCPHTVKFSPSGRYFTILSSHAFAVHETATMGLVARYRAASPQPCEELHVFAFVDDDTMIFGNESGAMLACRGPWGSEDARPRECSLSPVAARLPAAPEQPVGDTKKPQRHPTHHATRLKALYYAERTVFSMDAAGTVIAWLVGDLHDAALTLTYVCSANCQGRVTTMDVLLL</sequence>
<protein>
    <submittedName>
        <fullName evidence="2">Uncharacterized protein</fullName>
    </submittedName>
</protein>
<accession>A0A422PD74</accession>
<evidence type="ECO:0000313" key="2">
    <source>
        <dbReference type="EMBL" id="RNF15656.1"/>
    </source>
</evidence>
<dbReference type="RefSeq" id="XP_029227557.1">
    <property type="nucleotide sequence ID" value="XM_029372358.1"/>
</dbReference>
<dbReference type="Gene3D" id="2.130.10.10">
    <property type="entry name" value="YVTN repeat-like/Quinoprotein amine dehydrogenase"/>
    <property type="match status" value="1"/>
</dbReference>
<reference evidence="2 3" key="1">
    <citation type="journal article" date="2018" name="BMC Genomics">
        <title>Genomic comparison of Trypanosoma conorhini and Trypanosoma rangeli to Trypanosoma cruzi strains of high and low virulence.</title>
        <authorList>
            <person name="Bradwell K.R."/>
            <person name="Koparde V.N."/>
            <person name="Matveyev A.V."/>
            <person name="Serrano M.G."/>
            <person name="Alves J.M."/>
            <person name="Parikh H."/>
            <person name="Huang B."/>
            <person name="Lee V."/>
            <person name="Espinosa-Alvarez O."/>
            <person name="Ortiz P.A."/>
            <person name="Costa-Martins A.G."/>
            <person name="Teixeira M.M."/>
            <person name="Buck G.A."/>
        </authorList>
    </citation>
    <scope>NUCLEOTIDE SEQUENCE [LARGE SCALE GENOMIC DNA]</scope>
    <source>
        <strain evidence="2 3">025E</strain>
    </source>
</reference>
<dbReference type="InterPro" id="IPR001680">
    <property type="entry name" value="WD40_rpt"/>
</dbReference>
<proteinExistence type="predicted"/>
<dbReference type="Proteomes" id="UP000284403">
    <property type="component" value="Unassembled WGS sequence"/>
</dbReference>
<dbReference type="SUPFAM" id="SSF50978">
    <property type="entry name" value="WD40 repeat-like"/>
    <property type="match status" value="1"/>
</dbReference>
<evidence type="ECO:0000313" key="3">
    <source>
        <dbReference type="Proteomes" id="UP000284403"/>
    </source>
</evidence>
<dbReference type="GeneID" id="40319074"/>
<feature type="region of interest" description="Disordered" evidence="1">
    <location>
        <begin position="1"/>
        <end position="23"/>
    </location>
</feature>
<feature type="region of interest" description="Disordered" evidence="1">
    <location>
        <begin position="217"/>
        <end position="239"/>
    </location>
</feature>
<gene>
    <name evidence="2" type="ORF">Tco025E_05463</name>
</gene>
<dbReference type="OrthoDB" id="308449at2759"/>
<organism evidence="2 3">
    <name type="scientific">Trypanosoma conorhini</name>
    <dbReference type="NCBI Taxonomy" id="83891"/>
    <lineage>
        <taxon>Eukaryota</taxon>
        <taxon>Discoba</taxon>
        <taxon>Euglenozoa</taxon>
        <taxon>Kinetoplastea</taxon>
        <taxon>Metakinetoplastina</taxon>
        <taxon>Trypanosomatida</taxon>
        <taxon>Trypanosomatidae</taxon>
        <taxon>Trypanosoma</taxon>
    </lineage>
</organism>
<dbReference type="EMBL" id="MKKU01000320">
    <property type="protein sequence ID" value="RNF15656.1"/>
    <property type="molecule type" value="Genomic_DNA"/>
</dbReference>
<keyword evidence="3" id="KW-1185">Reference proteome</keyword>
<dbReference type="PANTHER" id="PTHR44675:SF1">
    <property type="entry name" value="P21-ACTIVATED PROTEIN KINASE-INTERACTING PROTEIN 1"/>
    <property type="match status" value="1"/>
</dbReference>